<proteinExistence type="predicted"/>
<gene>
    <name evidence="2" type="ORF">CK203_065499</name>
</gene>
<feature type="domain" description="Retrotransposon gag" evidence="1">
    <location>
        <begin position="21"/>
        <end position="115"/>
    </location>
</feature>
<dbReference type="InterPro" id="IPR005162">
    <property type="entry name" value="Retrotrans_gag_dom"/>
</dbReference>
<evidence type="ECO:0000313" key="3">
    <source>
        <dbReference type="Proteomes" id="UP000288805"/>
    </source>
</evidence>
<organism evidence="2 3">
    <name type="scientific">Vitis vinifera</name>
    <name type="common">Grape</name>
    <dbReference type="NCBI Taxonomy" id="29760"/>
    <lineage>
        <taxon>Eukaryota</taxon>
        <taxon>Viridiplantae</taxon>
        <taxon>Streptophyta</taxon>
        <taxon>Embryophyta</taxon>
        <taxon>Tracheophyta</taxon>
        <taxon>Spermatophyta</taxon>
        <taxon>Magnoliopsida</taxon>
        <taxon>eudicotyledons</taxon>
        <taxon>Gunneridae</taxon>
        <taxon>Pentapetalae</taxon>
        <taxon>rosids</taxon>
        <taxon>Vitales</taxon>
        <taxon>Vitaceae</taxon>
        <taxon>Viteae</taxon>
        <taxon>Vitis</taxon>
    </lineage>
</organism>
<evidence type="ECO:0000313" key="2">
    <source>
        <dbReference type="EMBL" id="RVW61905.1"/>
    </source>
</evidence>
<sequence length="120" mass="14435">MKEIKKILDVMAVPEEMRVSLAFFMLRDEADNWWDMIKTTQDVTKMVWVQFEELLLSNYFLEAVRRQKRAEFIHLVLRNMIVTEYAAKFTQLSRYAPNVVIDEQMRAEQFQEGLRLNIRS</sequence>
<dbReference type="Pfam" id="PF03732">
    <property type="entry name" value="Retrotrans_gag"/>
    <property type="match status" value="1"/>
</dbReference>
<comment type="caution">
    <text evidence="2">The sequence shown here is derived from an EMBL/GenBank/DDBJ whole genome shotgun (WGS) entry which is preliminary data.</text>
</comment>
<dbReference type="Proteomes" id="UP000288805">
    <property type="component" value="Unassembled WGS sequence"/>
</dbReference>
<name>A0A438FPN8_VITVI</name>
<evidence type="ECO:0000259" key="1">
    <source>
        <dbReference type="Pfam" id="PF03732"/>
    </source>
</evidence>
<reference evidence="2 3" key="1">
    <citation type="journal article" date="2018" name="PLoS Genet.">
        <title>Population sequencing reveals clonal diversity and ancestral inbreeding in the grapevine cultivar Chardonnay.</title>
        <authorList>
            <person name="Roach M.J."/>
            <person name="Johnson D.L."/>
            <person name="Bohlmann J."/>
            <person name="van Vuuren H.J."/>
            <person name="Jones S.J."/>
            <person name="Pretorius I.S."/>
            <person name="Schmidt S.A."/>
            <person name="Borneman A.R."/>
        </authorList>
    </citation>
    <scope>NUCLEOTIDE SEQUENCE [LARGE SCALE GENOMIC DNA]</scope>
    <source>
        <strain evidence="3">cv. Chardonnay</strain>
        <tissue evidence="2">Leaf</tissue>
    </source>
</reference>
<accession>A0A438FPN8</accession>
<protein>
    <recommendedName>
        <fullName evidence="1">Retrotransposon gag domain-containing protein</fullName>
    </recommendedName>
</protein>
<dbReference type="EMBL" id="QGNW01000798">
    <property type="protein sequence ID" value="RVW61905.1"/>
    <property type="molecule type" value="Genomic_DNA"/>
</dbReference>
<dbReference type="AlphaFoldDB" id="A0A438FPN8"/>